<proteinExistence type="predicted"/>
<organism evidence="1 2">
    <name type="scientific">Desulfobacter postgatei 2ac9</name>
    <dbReference type="NCBI Taxonomy" id="879212"/>
    <lineage>
        <taxon>Bacteria</taxon>
        <taxon>Pseudomonadati</taxon>
        <taxon>Thermodesulfobacteriota</taxon>
        <taxon>Desulfobacteria</taxon>
        <taxon>Desulfobacterales</taxon>
        <taxon>Desulfobacteraceae</taxon>
        <taxon>Desulfobacter</taxon>
    </lineage>
</organism>
<dbReference type="AlphaFoldDB" id="I5B071"/>
<reference evidence="1 2" key="2">
    <citation type="submission" date="2012-02" db="EMBL/GenBank/DDBJ databases">
        <title>Improved High-Quality Draft sequence of Desulfobacter postgatei 2ac9.</title>
        <authorList>
            <consortium name="US DOE Joint Genome Institute"/>
            <person name="Lucas S."/>
            <person name="Han J."/>
            <person name="Lapidus A."/>
            <person name="Cheng J.-F."/>
            <person name="Goodwin L."/>
            <person name="Pitluck S."/>
            <person name="Peters L."/>
            <person name="Ovchinnikova G."/>
            <person name="Held B."/>
            <person name="Detter J.C."/>
            <person name="Han C."/>
            <person name="Tapia R."/>
            <person name="Land M."/>
            <person name="Hauser L."/>
            <person name="Kyrpides N."/>
            <person name="Ivanova N."/>
            <person name="Pagani I."/>
            <person name="Orellana R."/>
            <person name="Lovley D."/>
            <person name="Woyke T."/>
        </authorList>
    </citation>
    <scope>NUCLEOTIDE SEQUENCE [LARGE SCALE GENOMIC DNA]</scope>
    <source>
        <strain evidence="1 2">2ac9</strain>
    </source>
</reference>
<dbReference type="RefSeq" id="WP_004071735.1">
    <property type="nucleotide sequence ID" value="NZ_CM001488.1"/>
</dbReference>
<sequence length="55" mass="6337">MIVFSTAPWFEKALAAKQELNEALKEKGIVVEHVLVRYFHYSDEIQKNGEKACLN</sequence>
<dbReference type="STRING" id="879212.DespoDRAFT_00907"/>
<dbReference type="EMBL" id="CM001488">
    <property type="protein sequence ID" value="EIM62884.1"/>
    <property type="molecule type" value="Genomic_DNA"/>
</dbReference>
<accession>I5B071</accession>
<gene>
    <name evidence="1" type="ORF">DespoDRAFT_00907</name>
</gene>
<dbReference type="HOGENOM" id="CLU_3024768_0_0_7"/>
<protein>
    <submittedName>
        <fullName evidence="1">Uncharacterized protein</fullName>
    </submittedName>
</protein>
<evidence type="ECO:0000313" key="1">
    <source>
        <dbReference type="EMBL" id="EIM62884.1"/>
    </source>
</evidence>
<reference evidence="1 2" key="1">
    <citation type="submission" date="2011-09" db="EMBL/GenBank/DDBJ databases">
        <authorList>
            <consortium name="US DOE Joint Genome Institute (JGI-PGF)"/>
            <person name="Lucas S."/>
            <person name="Han J."/>
            <person name="Lapidus A."/>
            <person name="Cheng J.-F."/>
            <person name="Goodwin L."/>
            <person name="Pitluck S."/>
            <person name="Peters L."/>
            <person name="Land M.L."/>
            <person name="Hauser L."/>
            <person name="Orellana R."/>
            <person name="Lovley D."/>
            <person name="Woyke T.J."/>
        </authorList>
    </citation>
    <scope>NUCLEOTIDE SEQUENCE [LARGE SCALE GENOMIC DNA]</scope>
    <source>
        <strain evidence="1 2">2ac9</strain>
    </source>
</reference>
<name>I5B071_9BACT</name>
<keyword evidence="2" id="KW-1185">Reference proteome</keyword>
<dbReference type="Proteomes" id="UP000005778">
    <property type="component" value="Chromosome"/>
</dbReference>
<evidence type="ECO:0000313" key="2">
    <source>
        <dbReference type="Proteomes" id="UP000005778"/>
    </source>
</evidence>